<proteinExistence type="predicted"/>
<accession>A0A1I2YXF2</accession>
<gene>
    <name evidence="1" type="ORF">SAMN04489864_108135</name>
</gene>
<sequence length="46" mass="5007">MKAVAYAAPSLRDTKQSSDQIASYLASTGHHLAMTTRKIKQGIIFV</sequence>
<protein>
    <submittedName>
        <fullName evidence="1">Uncharacterized protein</fullName>
    </submittedName>
</protein>
<reference evidence="1 2" key="1">
    <citation type="submission" date="2016-10" db="EMBL/GenBank/DDBJ databases">
        <authorList>
            <person name="de Groot N.N."/>
        </authorList>
    </citation>
    <scope>NUCLEOTIDE SEQUENCE [LARGE SCALE GENOMIC DNA]</scope>
    <source>
        <strain evidence="1 2">DSM 18684</strain>
    </source>
</reference>
<name>A0A1I2YXF2_9SPHI</name>
<evidence type="ECO:0000313" key="1">
    <source>
        <dbReference type="EMBL" id="SFH29949.1"/>
    </source>
</evidence>
<dbReference type="AlphaFoldDB" id="A0A1I2YXF2"/>
<organism evidence="1 2">
    <name type="scientific">Pedobacter insulae</name>
    <dbReference type="NCBI Taxonomy" id="414048"/>
    <lineage>
        <taxon>Bacteria</taxon>
        <taxon>Pseudomonadati</taxon>
        <taxon>Bacteroidota</taxon>
        <taxon>Sphingobacteriia</taxon>
        <taxon>Sphingobacteriales</taxon>
        <taxon>Sphingobacteriaceae</taxon>
        <taxon>Pedobacter</taxon>
    </lineage>
</organism>
<dbReference type="Proteomes" id="UP000199666">
    <property type="component" value="Unassembled WGS sequence"/>
</dbReference>
<dbReference type="STRING" id="414048.SAMN04489864_108135"/>
<dbReference type="EMBL" id="FOPP01000008">
    <property type="protein sequence ID" value="SFH29949.1"/>
    <property type="molecule type" value="Genomic_DNA"/>
</dbReference>
<evidence type="ECO:0000313" key="2">
    <source>
        <dbReference type="Proteomes" id="UP000199666"/>
    </source>
</evidence>
<keyword evidence="2" id="KW-1185">Reference proteome</keyword>